<accession>A0A6N8I0G5</accession>
<dbReference type="OrthoDB" id="9780715at2"/>
<evidence type="ECO:0000313" key="3">
    <source>
        <dbReference type="Proteomes" id="UP000469440"/>
    </source>
</evidence>
<keyword evidence="1" id="KW-0472">Membrane</keyword>
<dbReference type="Proteomes" id="UP000469440">
    <property type="component" value="Unassembled WGS sequence"/>
</dbReference>
<dbReference type="EMBL" id="VWXL01000067">
    <property type="protein sequence ID" value="MVB11621.1"/>
    <property type="molecule type" value="Genomic_DNA"/>
</dbReference>
<organism evidence="2 3">
    <name type="scientific">Caproicibacter fermentans</name>
    <dbReference type="NCBI Taxonomy" id="2576756"/>
    <lineage>
        <taxon>Bacteria</taxon>
        <taxon>Bacillati</taxon>
        <taxon>Bacillota</taxon>
        <taxon>Clostridia</taxon>
        <taxon>Eubacteriales</taxon>
        <taxon>Acutalibacteraceae</taxon>
        <taxon>Caproicibacter</taxon>
    </lineage>
</organism>
<proteinExistence type="predicted"/>
<evidence type="ECO:0008006" key="4">
    <source>
        <dbReference type="Google" id="ProtNLM"/>
    </source>
</evidence>
<feature type="transmembrane region" description="Helical" evidence="1">
    <location>
        <begin position="488"/>
        <end position="511"/>
    </location>
</feature>
<sequence>MSSENDLTGKIGLDTTEFKRGITELNKQIKSIETGFRASAAVMGDWSSSTQGLSSRVSSLQDKLTLQRKALDTLNSAYQKAVSEQGADSKSAQSLAKQMFDMQGKIKGTEGQLKKYQSALQTAQKEEKESTSSSAKLGKAFQDFAKKSKDSTSSVKSHFSDLKSSILGAFATIGAGLGFKSAIQGIYNLAESASDLVEAQNVVESTFKTSAKSIEAWTDTTAESAGIGKTSATQWSGFMGAMLKSSGITESSAAAMSKSLVQLAGDMSSFYNVGTDEMWEKIRSGISGETEPLKQLGINMSEANLQAYAMSQGIDKSYSSMSQSEKTTLRYNYLLSVTKDAQGDFAKTSNDSMANQSRIFQMNIEDMKQTVGAAFLPMINDMYKSLNPLIKEIAPQLAQKAKDVASAIIAHKDEIFQTVKNAAQSVKDFFTFMNQNGGTIKGIIAGIAAAFVAWKIAGIVGSAISAIKKLKLALEGAKTAQEAMNIVLSANPIGLIVIAIGVLVATFAILWNNCEGFRNFWIGLWDKIKSAAQAVGDWFSGPFIDFFKNAWSGIQGAFSAVGSWFSNTFGAAWNGIKSIWSGVSSWFGGVWNKIISVFKPNLISDGFKNAWGAIQGVWNAVGAWFGNVWNSIISHFKPNMISDVFAGAWSAIQGVWGGVAEWFQGIWDGIIGVFKSGINFILSGINLLISGLNRIHFDFPDWVPGVGGKGFGINIPKIPYLASGGIVDKATLAMIGEAGKEAVIPLEHNAAWIKGLAQDLAAALNRASVAPVQTLQPVYAVPSSPSPSAQTFTFYQYNTSPKALTPSETARQTRNLLRQARLKSR</sequence>
<evidence type="ECO:0000313" key="2">
    <source>
        <dbReference type="EMBL" id="MVB11621.1"/>
    </source>
</evidence>
<dbReference type="RefSeq" id="WP_156990768.1">
    <property type="nucleotide sequence ID" value="NZ_VWXL01000067.1"/>
</dbReference>
<protein>
    <recommendedName>
        <fullName evidence="4">Phage tail tape measure protein</fullName>
    </recommendedName>
</protein>
<keyword evidence="1" id="KW-1133">Transmembrane helix</keyword>
<reference evidence="2 3" key="1">
    <citation type="submission" date="2019-09" db="EMBL/GenBank/DDBJ databases">
        <title>Genome sequence of Clostridium sp. EA1.</title>
        <authorList>
            <person name="Poehlein A."/>
            <person name="Bengelsdorf F.R."/>
            <person name="Daniel R."/>
        </authorList>
    </citation>
    <scope>NUCLEOTIDE SEQUENCE [LARGE SCALE GENOMIC DNA]</scope>
    <source>
        <strain evidence="2 3">EA1</strain>
    </source>
</reference>
<gene>
    <name evidence="2" type="ORF">CAFE_23430</name>
</gene>
<feature type="transmembrane region" description="Helical" evidence="1">
    <location>
        <begin position="443"/>
        <end position="467"/>
    </location>
</feature>
<comment type="caution">
    <text evidence="2">The sequence shown here is derived from an EMBL/GenBank/DDBJ whole genome shotgun (WGS) entry which is preliminary data.</text>
</comment>
<name>A0A6N8I0G5_9FIRM</name>
<dbReference type="AlphaFoldDB" id="A0A6N8I0G5"/>
<dbReference type="Gene3D" id="1.10.287.1490">
    <property type="match status" value="1"/>
</dbReference>
<keyword evidence="3" id="KW-1185">Reference proteome</keyword>
<keyword evidence="1" id="KW-0812">Transmembrane</keyword>
<evidence type="ECO:0000256" key="1">
    <source>
        <dbReference type="SAM" id="Phobius"/>
    </source>
</evidence>